<protein>
    <submittedName>
        <fullName evidence="1">Uncharacterized protein</fullName>
    </submittedName>
</protein>
<gene>
    <name evidence="1" type="ORF">EURHEDRAFT_376146</name>
</gene>
<reference evidence="2" key="1">
    <citation type="journal article" date="2014" name="Nat. Commun.">
        <title>Genomic adaptations of the halophilic Dead Sea filamentous fungus Eurotium rubrum.</title>
        <authorList>
            <person name="Kis-Papo T."/>
            <person name="Weig A.R."/>
            <person name="Riley R."/>
            <person name="Persoh D."/>
            <person name="Salamov A."/>
            <person name="Sun H."/>
            <person name="Lipzen A."/>
            <person name="Wasser S.P."/>
            <person name="Rambold G."/>
            <person name="Grigoriev I.V."/>
            <person name="Nevo E."/>
        </authorList>
    </citation>
    <scope>NUCLEOTIDE SEQUENCE [LARGE SCALE GENOMIC DNA]</scope>
    <source>
        <strain evidence="2">CBS 135680</strain>
    </source>
</reference>
<dbReference type="OrthoDB" id="5391533at2759"/>
<evidence type="ECO:0000313" key="2">
    <source>
        <dbReference type="Proteomes" id="UP000019804"/>
    </source>
</evidence>
<dbReference type="STRING" id="1388766.A0A017SJC6"/>
<dbReference type="Proteomes" id="UP000019804">
    <property type="component" value="Unassembled WGS sequence"/>
</dbReference>
<dbReference type="InterPro" id="IPR036770">
    <property type="entry name" value="Ankyrin_rpt-contain_sf"/>
</dbReference>
<organism evidence="1 2">
    <name type="scientific">Aspergillus ruber (strain CBS 135680)</name>
    <dbReference type="NCBI Taxonomy" id="1388766"/>
    <lineage>
        <taxon>Eukaryota</taxon>
        <taxon>Fungi</taxon>
        <taxon>Dikarya</taxon>
        <taxon>Ascomycota</taxon>
        <taxon>Pezizomycotina</taxon>
        <taxon>Eurotiomycetes</taxon>
        <taxon>Eurotiomycetidae</taxon>
        <taxon>Eurotiales</taxon>
        <taxon>Aspergillaceae</taxon>
        <taxon>Aspergillus</taxon>
        <taxon>Aspergillus subgen. Aspergillus</taxon>
    </lineage>
</organism>
<evidence type="ECO:0000313" key="1">
    <source>
        <dbReference type="EMBL" id="EYE96871.1"/>
    </source>
</evidence>
<keyword evidence="2" id="KW-1185">Reference proteome</keyword>
<proteinExistence type="predicted"/>
<dbReference type="EMBL" id="KK088417">
    <property type="protein sequence ID" value="EYE96871.1"/>
    <property type="molecule type" value="Genomic_DNA"/>
</dbReference>
<dbReference type="Gene3D" id="1.25.40.20">
    <property type="entry name" value="Ankyrin repeat-containing domain"/>
    <property type="match status" value="1"/>
</dbReference>
<dbReference type="RefSeq" id="XP_040640559.1">
    <property type="nucleotide sequence ID" value="XM_040778819.1"/>
</dbReference>
<accession>A0A017SJC6</accession>
<dbReference type="HOGENOM" id="CLU_997413_0_0_1"/>
<dbReference type="GeneID" id="63693943"/>
<name>A0A017SJC6_ASPRC</name>
<sequence>MDHPLIQNYPLPNHMQSILQACSSANLASLQTLLKPYNYPPTGTSPTWCESDTSPPETWKMVTVAITHGHIHILAYLLTLYSRGGGGIECDPVIEAILNNPDVQVMTLVHNHSPRSIYYTFNSGETLLSTACRRCQYRSQSDPFMSKMLPLIHYLLDNGVSPAKHVHDRFRGDSALLPAVQSSLPIDVIEKMIRCGAVVGVEEFGEAVGGKRIDVLGLFMEKGVFGGISYTELCDVARERANGDVNGEIGRFVKRGVRRRMWRDRRDLCLSRLCLFRSI</sequence>
<dbReference type="AlphaFoldDB" id="A0A017SJC6"/>